<dbReference type="AlphaFoldDB" id="A0A7Z0IL75"/>
<reference evidence="2 3" key="1">
    <citation type="submission" date="2020-07" db="EMBL/GenBank/DDBJ databases">
        <title>Sequencing the genomes of 1000 actinobacteria strains.</title>
        <authorList>
            <person name="Klenk H.-P."/>
        </authorList>
    </citation>
    <scope>NUCLEOTIDE SEQUENCE [LARGE SCALE GENOMIC DNA]</scope>
    <source>
        <strain evidence="2 3">DSM 103164</strain>
    </source>
</reference>
<dbReference type="GO" id="GO:0009245">
    <property type="term" value="P:lipid A biosynthetic process"/>
    <property type="evidence" value="ECO:0007669"/>
    <property type="project" value="TreeGrafter"/>
</dbReference>
<dbReference type="RefSeq" id="WP_343045918.1">
    <property type="nucleotide sequence ID" value="NZ_JACBZS010000001.1"/>
</dbReference>
<dbReference type="PANTHER" id="PTHR31302">
    <property type="entry name" value="TRANSMEMBRANE PROTEIN WITH METALLOPHOSPHOESTERASE DOMAIN-RELATED"/>
    <property type="match status" value="1"/>
</dbReference>
<organism evidence="2 3">
    <name type="scientific">Naumannella cuiyingiana</name>
    <dbReference type="NCBI Taxonomy" id="1347891"/>
    <lineage>
        <taxon>Bacteria</taxon>
        <taxon>Bacillati</taxon>
        <taxon>Actinomycetota</taxon>
        <taxon>Actinomycetes</taxon>
        <taxon>Propionibacteriales</taxon>
        <taxon>Propionibacteriaceae</taxon>
        <taxon>Naumannella</taxon>
    </lineage>
</organism>
<name>A0A7Z0IL75_9ACTN</name>
<keyword evidence="3" id="KW-1185">Reference proteome</keyword>
<evidence type="ECO:0000259" key="1">
    <source>
        <dbReference type="Pfam" id="PF00149"/>
    </source>
</evidence>
<keyword evidence="2" id="KW-0378">Hydrolase</keyword>
<dbReference type="Proteomes" id="UP000527616">
    <property type="component" value="Unassembled WGS sequence"/>
</dbReference>
<dbReference type="PANTHER" id="PTHR31302:SF20">
    <property type="entry name" value="CONSERVED PROTEIN"/>
    <property type="match status" value="1"/>
</dbReference>
<comment type="caution">
    <text evidence="2">The sequence shown here is derived from an EMBL/GenBank/DDBJ whole genome shotgun (WGS) entry which is preliminary data.</text>
</comment>
<dbReference type="InterPro" id="IPR004843">
    <property type="entry name" value="Calcineurin-like_PHP"/>
</dbReference>
<dbReference type="Pfam" id="PF00149">
    <property type="entry name" value="Metallophos"/>
    <property type="match status" value="1"/>
</dbReference>
<proteinExistence type="predicted"/>
<gene>
    <name evidence="2" type="ORF">GGQ54_001905</name>
</gene>
<dbReference type="EMBL" id="JACBZS010000001">
    <property type="protein sequence ID" value="NYI71345.1"/>
    <property type="molecule type" value="Genomic_DNA"/>
</dbReference>
<dbReference type="GO" id="GO:0016020">
    <property type="term" value="C:membrane"/>
    <property type="evidence" value="ECO:0007669"/>
    <property type="project" value="GOC"/>
</dbReference>
<accession>A0A7Z0IL75</accession>
<feature type="domain" description="Calcineurin-like phosphoesterase" evidence="1">
    <location>
        <begin position="54"/>
        <end position="241"/>
    </location>
</feature>
<dbReference type="InterPro" id="IPR029052">
    <property type="entry name" value="Metallo-depent_PP-like"/>
</dbReference>
<dbReference type="Gene3D" id="3.60.21.10">
    <property type="match status" value="1"/>
</dbReference>
<dbReference type="GO" id="GO:0008758">
    <property type="term" value="F:UDP-2,3-diacylglucosamine hydrolase activity"/>
    <property type="evidence" value="ECO:0007669"/>
    <property type="project" value="TreeGrafter"/>
</dbReference>
<dbReference type="InterPro" id="IPR051158">
    <property type="entry name" value="Metallophosphoesterase_sf"/>
</dbReference>
<dbReference type="PROSITE" id="PS51257">
    <property type="entry name" value="PROKAR_LIPOPROTEIN"/>
    <property type="match status" value="1"/>
</dbReference>
<protein>
    <submittedName>
        <fullName evidence="2">Putative MPP superfamily phosphohydrolase</fullName>
    </submittedName>
</protein>
<sequence length="308" mass="32870">MAELPRARSNVLTTAGLVLGAGGACLAYGAFIESRAFRLREATARCLPPGSPSLRLLHVSDLHLAAGQRHKIDWVAGLAELDPDLVINTGDNLSGPFPERVLEAYAGLLGRPGAFVFGSNDYLAPVAKNPLRYLGGSSATHPQKPVSPERHLPWRPMRDAFRDAGWVDLTNARGELEVKGVRLALRGVDDPHIELDDYAAVAGPADPAALSIGLAHAPYRRILDEMARDHVDLILSGHTHGGQVCVPGFGAVITNCDIDRARVKGLSTHSADGWTSLLHVSAGLGMSPFAPYRFACPPEATLLTLLPR</sequence>
<dbReference type="SUPFAM" id="SSF56300">
    <property type="entry name" value="Metallo-dependent phosphatases"/>
    <property type="match status" value="1"/>
</dbReference>
<evidence type="ECO:0000313" key="2">
    <source>
        <dbReference type="EMBL" id="NYI71345.1"/>
    </source>
</evidence>
<evidence type="ECO:0000313" key="3">
    <source>
        <dbReference type="Proteomes" id="UP000527616"/>
    </source>
</evidence>